<organism evidence="2 3">
    <name type="scientific">Candidatus Korobacter versatilis</name>
    <dbReference type="NCBI Taxonomy" id="658062"/>
    <lineage>
        <taxon>Bacteria</taxon>
        <taxon>Pseudomonadati</taxon>
        <taxon>Acidobacteriota</taxon>
        <taxon>Terriglobia</taxon>
        <taxon>Terriglobales</taxon>
        <taxon>Candidatus Korobacteraceae</taxon>
        <taxon>Candidatus Korobacter</taxon>
    </lineage>
</organism>
<name>A0A932EPP9_9BACT</name>
<dbReference type="EMBL" id="JACPNR010000005">
    <property type="protein sequence ID" value="MBI2677953.1"/>
    <property type="molecule type" value="Genomic_DNA"/>
</dbReference>
<dbReference type="InterPro" id="IPR012312">
    <property type="entry name" value="Hemerythrin-like"/>
</dbReference>
<sequence length="164" mass="18792">MRRDPALIPLSQQHHDALALCVYIERAAKSGHLDLAHWNREVAAAWQSEIRWHFQAEEEVVFPAAQRVSELRLLVEGLLVEHAELRRFFDSGEKNALTAPDLHRFRERLHDHVRKEERQLFPPLQTALPPEELTAIGAALQAFFERHTGGPACAMRHPQPQAKP</sequence>
<comment type="caution">
    <text evidence="2">The sequence shown here is derived from an EMBL/GenBank/DDBJ whole genome shotgun (WGS) entry which is preliminary data.</text>
</comment>
<accession>A0A932EPP9</accession>
<dbReference type="Pfam" id="PF01814">
    <property type="entry name" value="Hemerythrin"/>
    <property type="match status" value="1"/>
</dbReference>
<gene>
    <name evidence="2" type="ORF">HYX28_04150</name>
</gene>
<evidence type="ECO:0000259" key="1">
    <source>
        <dbReference type="Pfam" id="PF01814"/>
    </source>
</evidence>
<reference evidence="2" key="1">
    <citation type="submission" date="2020-07" db="EMBL/GenBank/DDBJ databases">
        <title>Huge and variable diversity of episymbiotic CPR bacteria and DPANN archaea in groundwater ecosystems.</title>
        <authorList>
            <person name="He C.Y."/>
            <person name="Keren R."/>
            <person name="Whittaker M."/>
            <person name="Farag I.F."/>
            <person name="Doudna J."/>
            <person name="Cate J.H.D."/>
            <person name="Banfield J.F."/>
        </authorList>
    </citation>
    <scope>NUCLEOTIDE SEQUENCE</scope>
    <source>
        <strain evidence="2">NC_groundwater_580_Pr5_B-0.1um_64_19</strain>
    </source>
</reference>
<evidence type="ECO:0000313" key="2">
    <source>
        <dbReference type="EMBL" id="MBI2677953.1"/>
    </source>
</evidence>
<proteinExistence type="predicted"/>
<dbReference type="AlphaFoldDB" id="A0A932EPP9"/>
<feature type="domain" description="Hemerythrin-like" evidence="1">
    <location>
        <begin position="11"/>
        <end position="122"/>
    </location>
</feature>
<protein>
    <submittedName>
        <fullName evidence="2">Hemerythrin domain-containing protein</fullName>
    </submittedName>
</protein>
<evidence type="ECO:0000313" key="3">
    <source>
        <dbReference type="Proteomes" id="UP000779809"/>
    </source>
</evidence>
<dbReference type="Gene3D" id="1.20.120.520">
    <property type="entry name" value="nmb1532 protein domain like"/>
    <property type="match status" value="1"/>
</dbReference>
<dbReference type="Proteomes" id="UP000779809">
    <property type="component" value="Unassembled WGS sequence"/>
</dbReference>